<gene>
    <name evidence="2" type="ORF">KEG57_31305</name>
</gene>
<proteinExistence type="predicted"/>
<dbReference type="InterPro" id="IPR032724">
    <property type="entry name" value="SCP1.201-like"/>
</dbReference>
<dbReference type="EMBL" id="JAGTJJ010000025">
    <property type="protein sequence ID" value="MDC3985009.1"/>
    <property type="molecule type" value="Genomic_DNA"/>
</dbReference>
<feature type="region of interest" description="Disordered" evidence="1">
    <location>
        <begin position="1"/>
        <end position="28"/>
    </location>
</feature>
<protein>
    <submittedName>
        <fullName evidence="2">Uncharacterized protein</fullName>
    </submittedName>
</protein>
<dbReference type="AlphaFoldDB" id="A0A9X4AU96"/>
<dbReference type="Pfam" id="PF14428">
    <property type="entry name" value="DddA-like"/>
    <property type="match status" value="1"/>
</dbReference>
<keyword evidence="3" id="KW-1185">Reference proteome</keyword>
<evidence type="ECO:0000256" key="1">
    <source>
        <dbReference type="SAM" id="MobiDB-lite"/>
    </source>
</evidence>
<evidence type="ECO:0000313" key="2">
    <source>
        <dbReference type="EMBL" id="MDC3985009.1"/>
    </source>
</evidence>
<sequence>MTENGSAALSSGIEGPARGLPKGSPGFDIVTRTHVEGHAAAAMRSNGINSGTLYINNPRICTSCMQNLPRMLPTGSRLKVVLPDGSVVRFEGKAP</sequence>
<name>A0A9X4AU96_9BACT</name>
<evidence type="ECO:0000313" key="3">
    <source>
        <dbReference type="Proteomes" id="UP001151081"/>
    </source>
</evidence>
<accession>A0A9X4AU96</accession>
<reference evidence="2 3" key="1">
    <citation type="submission" date="2021-04" db="EMBL/GenBank/DDBJ databases">
        <title>Genome analysis of Polyangium sp.</title>
        <authorList>
            <person name="Li Y."/>
            <person name="Wang J."/>
        </authorList>
    </citation>
    <scope>NUCLEOTIDE SEQUENCE [LARGE SCALE GENOMIC DNA]</scope>
    <source>
        <strain evidence="2 3">SDU14</strain>
    </source>
</reference>
<dbReference type="Proteomes" id="UP001151081">
    <property type="component" value="Unassembled WGS sequence"/>
</dbReference>
<organism evidence="2 3">
    <name type="scientific">Polyangium jinanense</name>
    <dbReference type="NCBI Taxonomy" id="2829994"/>
    <lineage>
        <taxon>Bacteria</taxon>
        <taxon>Pseudomonadati</taxon>
        <taxon>Myxococcota</taxon>
        <taxon>Polyangia</taxon>
        <taxon>Polyangiales</taxon>
        <taxon>Polyangiaceae</taxon>
        <taxon>Polyangium</taxon>
    </lineage>
</organism>
<comment type="caution">
    <text evidence="2">The sequence shown here is derived from an EMBL/GenBank/DDBJ whole genome shotgun (WGS) entry which is preliminary data.</text>
</comment>
<dbReference type="RefSeq" id="WP_372518195.1">
    <property type="nucleotide sequence ID" value="NZ_JAGTJJ010000025.1"/>
</dbReference>